<dbReference type="InterPro" id="IPR012291">
    <property type="entry name" value="CBM2_carb-bd_dom_sf"/>
</dbReference>
<organism evidence="8 9">
    <name type="scientific">Marinactinospora thermotolerans DSM 45154</name>
    <dbReference type="NCBI Taxonomy" id="1122192"/>
    <lineage>
        <taxon>Bacteria</taxon>
        <taxon>Bacillati</taxon>
        <taxon>Actinomycetota</taxon>
        <taxon>Actinomycetes</taxon>
        <taxon>Streptosporangiales</taxon>
        <taxon>Nocardiopsidaceae</taxon>
        <taxon>Marinactinospora</taxon>
    </lineage>
</organism>
<keyword evidence="4" id="KW-0119">Carbohydrate metabolism</keyword>
<evidence type="ECO:0000256" key="3">
    <source>
        <dbReference type="ARBA" id="ARBA00023295"/>
    </source>
</evidence>
<dbReference type="SUPFAM" id="SSF49384">
    <property type="entry name" value="Carbohydrate-binding domain"/>
    <property type="match status" value="1"/>
</dbReference>
<dbReference type="SMART" id="SM00637">
    <property type="entry name" value="CBD_II"/>
    <property type="match status" value="1"/>
</dbReference>
<sequence length="448" mass="48237">MRTRLAIIASAVATLLLSFLLVVQPAHAETGFEIRDGRLVDANGNDFVFRGVNHPHAWFTHETESFAEIADLGANSVRVVLSSGHRWTRSEAADVANVISECKANKLICVLEVHDTTGYGEEGAAASLDQAVDYWIDIQDVLTGQEAYVLLNIGNEPWGNTDYQQWTGATTQAIDRLRDAGFDHTIVVDAPNWGQDWSFTMRDNAQQIFQSDPAANLVFDVHMYGVYDTAAEIESYLTSYVDAGLPIMVGEFGHNHSDGNPDEDAILATAEELQIGYLGWSYSGNGGGVEYLDLVDDFNPDSLTAWGERLFNGPNGIVETAEIASVYDGPGPSPEPSPDPSPDPSPEPEGGCTAVYEVVNQWSGGFQGEVEVTAVEDVTGWQVSWTFANGQQITQAWNADVTVDGGVVTAVNKSYNGHLPAGQSASFGFTASHNGTNQVPVPTCTPRG</sequence>
<dbReference type="EC" id="3.2.1.4" evidence="4"/>
<keyword evidence="4" id="KW-0624">Polysaccharide degradation</keyword>
<dbReference type="InterPro" id="IPR001547">
    <property type="entry name" value="Glyco_hydro_5"/>
</dbReference>
<evidence type="ECO:0000313" key="8">
    <source>
        <dbReference type="EMBL" id="SJZ43470.1"/>
    </source>
</evidence>
<comment type="catalytic activity">
    <reaction evidence="1 4">
        <text>Endohydrolysis of (1-&gt;4)-beta-D-glucosidic linkages in cellulose, lichenin and cereal beta-D-glucans.</text>
        <dbReference type="EC" id="3.2.1.4"/>
    </reaction>
</comment>
<dbReference type="PROSITE" id="PS51173">
    <property type="entry name" value="CBM2"/>
    <property type="match status" value="1"/>
</dbReference>
<keyword evidence="6" id="KW-0732">Signal</keyword>
<protein>
    <recommendedName>
        <fullName evidence="4">Endoglucanase</fullName>
        <ecNumber evidence="4">3.2.1.4</ecNumber>
    </recommendedName>
</protein>
<accession>A0A1T4KM54</accession>
<dbReference type="Pfam" id="PF00553">
    <property type="entry name" value="CBM_2"/>
    <property type="match status" value="1"/>
</dbReference>
<dbReference type="InterPro" id="IPR017853">
    <property type="entry name" value="GH"/>
</dbReference>
<keyword evidence="9" id="KW-1185">Reference proteome</keyword>
<dbReference type="SUPFAM" id="SSF51445">
    <property type="entry name" value="(Trans)glycosidases"/>
    <property type="match status" value="1"/>
</dbReference>
<comment type="similarity">
    <text evidence="4">Belongs to the glycosyl hydrolase 5 (cellulase A) family.</text>
</comment>
<gene>
    <name evidence="8" type="ORF">SAMN02745673_00452</name>
</gene>
<dbReference type="InterPro" id="IPR001919">
    <property type="entry name" value="CBD2"/>
</dbReference>
<name>A0A1T4KM54_9ACTN</name>
<dbReference type="Gene3D" id="2.60.40.290">
    <property type="match status" value="1"/>
</dbReference>
<dbReference type="InterPro" id="IPR008965">
    <property type="entry name" value="CBM2/CBM3_carb-bd_dom_sf"/>
</dbReference>
<evidence type="ECO:0000256" key="6">
    <source>
        <dbReference type="SAM" id="SignalP"/>
    </source>
</evidence>
<keyword evidence="2 4" id="KW-0378">Hydrolase</keyword>
<evidence type="ECO:0000259" key="7">
    <source>
        <dbReference type="PROSITE" id="PS51173"/>
    </source>
</evidence>
<proteinExistence type="inferred from homology"/>
<dbReference type="STRING" id="1122192.SAMN02745673_00452"/>
<dbReference type="Gene3D" id="3.20.20.80">
    <property type="entry name" value="Glycosidases"/>
    <property type="match status" value="1"/>
</dbReference>
<evidence type="ECO:0000256" key="4">
    <source>
        <dbReference type="RuleBase" id="RU361153"/>
    </source>
</evidence>
<feature type="chain" id="PRO_5013159935" description="Endoglucanase" evidence="6">
    <location>
        <begin position="29"/>
        <end position="448"/>
    </location>
</feature>
<dbReference type="GO" id="GO:0008810">
    <property type="term" value="F:cellulase activity"/>
    <property type="evidence" value="ECO:0007669"/>
    <property type="project" value="UniProtKB-EC"/>
</dbReference>
<evidence type="ECO:0000256" key="1">
    <source>
        <dbReference type="ARBA" id="ARBA00000966"/>
    </source>
</evidence>
<keyword evidence="3 4" id="KW-0326">Glycosidase</keyword>
<dbReference type="EMBL" id="FUWS01000001">
    <property type="protein sequence ID" value="SJZ43470.1"/>
    <property type="molecule type" value="Genomic_DNA"/>
</dbReference>
<reference evidence="8 9" key="1">
    <citation type="submission" date="2017-02" db="EMBL/GenBank/DDBJ databases">
        <authorList>
            <person name="Peterson S.W."/>
        </authorList>
    </citation>
    <scope>NUCLEOTIDE SEQUENCE [LARGE SCALE GENOMIC DNA]</scope>
    <source>
        <strain evidence="8 9">DSM 45154</strain>
    </source>
</reference>
<dbReference type="GO" id="GO:0030247">
    <property type="term" value="F:polysaccharide binding"/>
    <property type="evidence" value="ECO:0007669"/>
    <property type="project" value="UniProtKB-UniRule"/>
</dbReference>
<keyword evidence="4" id="KW-0136">Cellulose degradation</keyword>
<dbReference type="RefSeq" id="WP_078759847.1">
    <property type="nucleotide sequence ID" value="NZ_FUWS01000001.1"/>
</dbReference>
<dbReference type="Pfam" id="PF00150">
    <property type="entry name" value="Cellulase"/>
    <property type="match status" value="1"/>
</dbReference>
<evidence type="ECO:0000256" key="2">
    <source>
        <dbReference type="ARBA" id="ARBA00022801"/>
    </source>
</evidence>
<dbReference type="Proteomes" id="UP000190637">
    <property type="component" value="Unassembled WGS sequence"/>
</dbReference>
<evidence type="ECO:0000313" key="9">
    <source>
        <dbReference type="Proteomes" id="UP000190637"/>
    </source>
</evidence>
<evidence type="ECO:0000256" key="5">
    <source>
        <dbReference type="SAM" id="MobiDB-lite"/>
    </source>
</evidence>
<dbReference type="OrthoDB" id="9801198at2"/>
<dbReference type="SMR" id="A0A1T4KM54"/>
<feature type="signal peptide" evidence="6">
    <location>
        <begin position="1"/>
        <end position="28"/>
    </location>
</feature>
<dbReference type="AlphaFoldDB" id="A0A1T4KM54"/>
<feature type="domain" description="CBM2" evidence="7">
    <location>
        <begin position="345"/>
        <end position="447"/>
    </location>
</feature>
<feature type="region of interest" description="Disordered" evidence="5">
    <location>
        <begin position="326"/>
        <end position="352"/>
    </location>
</feature>
<dbReference type="PANTHER" id="PTHR42754:SF1">
    <property type="entry name" value="LIPOPROTEIN"/>
    <property type="match status" value="1"/>
</dbReference>
<feature type="compositionally biased region" description="Pro residues" evidence="5">
    <location>
        <begin position="331"/>
        <end position="347"/>
    </location>
</feature>
<dbReference type="PANTHER" id="PTHR42754">
    <property type="entry name" value="ENDOGLUCANASE"/>
    <property type="match status" value="1"/>
</dbReference>
<dbReference type="GO" id="GO:0030245">
    <property type="term" value="P:cellulose catabolic process"/>
    <property type="evidence" value="ECO:0007669"/>
    <property type="project" value="UniProtKB-KW"/>
</dbReference>